<organism evidence="2 3">
    <name type="scientific">Enterocloster bolteae (strain ATCC BAA-613 / DSM 15670 / CCUG 46953 / JCM 12243 / WAL 16351)</name>
    <name type="common">Clostridium bolteae</name>
    <dbReference type="NCBI Taxonomy" id="411902"/>
    <lineage>
        <taxon>Bacteria</taxon>
        <taxon>Bacillati</taxon>
        <taxon>Bacillota</taxon>
        <taxon>Clostridia</taxon>
        <taxon>Lachnospirales</taxon>
        <taxon>Lachnospiraceae</taxon>
        <taxon>Enterocloster</taxon>
    </lineage>
</organism>
<accession>A8RK23</accession>
<evidence type="ECO:0000313" key="3">
    <source>
        <dbReference type="Proteomes" id="UP000005396"/>
    </source>
</evidence>
<dbReference type="InterPro" id="IPR025827">
    <property type="entry name" value="Zn_ribbon_recom_dom"/>
</dbReference>
<proteinExistence type="predicted"/>
<dbReference type="PaxDb" id="411902-CLOBOL_01176"/>
<dbReference type="EMBL" id="ABCC02000012">
    <property type="protein sequence ID" value="EDP18524.1"/>
    <property type="molecule type" value="Genomic_DNA"/>
</dbReference>
<evidence type="ECO:0000313" key="2">
    <source>
        <dbReference type="EMBL" id="EDP18524.1"/>
    </source>
</evidence>
<dbReference type="Pfam" id="PF13408">
    <property type="entry name" value="Zn_ribbon_recom"/>
    <property type="match status" value="1"/>
</dbReference>
<dbReference type="Proteomes" id="UP000005396">
    <property type="component" value="Unassembled WGS sequence"/>
</dbReference>
<reference evidence="2 3" key="1">
    <citation type="submission" date="2007-08" db="EMBL/GenBank/DDBJ databases">
        <authorList>
            <person name="Fulton L."/>
            <person name="Clifton S."/>
            <person name="Fulton B."/>
            <person name="Xu J."/>
            <person name="Minx P."/>
            <person name="Pepin K.H."/>
            <person name="Johnson M."/>
            <person name="Thiruvilangam P."/>
            <person name="Bhonagiri V."/>
            <person name="Nash W.E."/>
            <person name="Mardis E.R."/>
            <person name="Wilson R.K."/>
        </authorList>
    </citation>
    <scope>NUCLEOTIDE SEQUENCE [LARGE SCALE GENOMIC DNA]</scope>
    <source>
        <strain evidence="3">ATCC BAA-613 / DSM 15670 / CCUG 46953 / JCM 12243 / WAL 16351</strain>
    </source>
</reference>
<evidence type="ECO:0000259" key="1">
    <source>
        <dbReference type="Pfam" id="PF13408"/>
    </source>
</evidence>
<feature type="domain" description="Recombinase zinc beta ribbon" evidence="1">
    <location>
        <begin position="71"/>
        <end position="130"/>
    </location>
</feature>
<gene>
    <name evidence="2" type="ORF">CLOBOL_01176</name>
</gene>
<name>A8RK23_ENTBW</name>
<reference evidence="2 3" key="2">
    <citation type="submission" date="2007-09" db="EMBL/GenBank/DDBJ databases">
        <title>Draft genome sequence of Clostridium bolteae (ATCC BAA-613).</title>
        <authorList>
            <person name="Sudarsanam P."/>
            <person name="Ley R."/>
            <person name="Guruge J."/>
            <person name="Turnbaugh P.J."/>
            <person name="Mahowald M."/>
            <person name="Liep D."/>
            <person name="Gordon J."/>
        </authorList>
    </citation>
    <scope>NUCLEOTIDE SEQUENCE [LARGE SCALE GENOMIC DNA]</scope>
    <source>
        <strain evidence="3">ATCC BAA-613 / DSM 15670 / CCUG 46953 / JCM 12243 / WAL 16351</strain>
    </source>
</reference>
<dbReference type="eggNOG" id="COG1961">
    <property type="taxonomic scope" value="Bacteria"/>
</dbReference>
<sequence>MGDCLHQKTYSTGTVPYRTEKNCGKKPQYFIRDDHEGILSRNEQMRLQQIKEHRLGRQAKMNPRGCGEAYILSGKVVCGECGRAFIRKKEQRRKGVSIKWRCPGHRSEACQCYTNEIWEADIKNTFVNAFNTLKEYADEILDPVIRGMKKMQETNGLHEALDTLNQKKLELKEQRHILRQLKANECIDSALYFEESRKIERELSRCRSEEKQLYSRGIHQDTITGLQATLHQLQGYDGKMQAFDGDQFILLVREVSVGKERELGFHLRCGLNLYEPVL</sequence>
<protein>
    <recommendedName>
        <fullName evidence="1">Recombinase zinc beta ribbon domain-containing protein</fullName>
    </recommendedName>
</protein>
<dbReference type="AlphaFoldDB" id="A8RK23"/>
<comment type="caution">
    <text evidence="2">The sequence shown here is derived from an EMBL/GenBank/DDBJ whole genome shotgun (WGS) entry which is preliminary data.</text>
</comment>
<dbReference type="HOGENOM" id="CLU_010686_0_0_9"/>